<dbReference type="Pfam" id="PF01348">
    <property type="entry name" value="Intron_maturas2"/>
    <property type="match status" value="1"/>
</dbReference>
<dbReference type="GO" id="GO:0006315">
    <property type="term" value="P:homing of group II introns"/>
    <property type="evidence" value="ECO:0007669"/>
    <property type="project" value="TreeGrafter"/>
</dbReference>
<dbReference type="InterPro" id="IPR000477">
    <property type="entry name" value="RT_dom"/>
</dbReference>
<keyword evidence="2" id="KW-0496">Mitochondrion</keyword>
<dbReference type="InterPro" id="IPR049030">
    <property type="entry name" value="AI2M-like_HNH"/>
</dbReference>
<dbReference type="AlphaFoldDB" id="A0A7R6NFI1"/>
<dbReference type="PANTHER" id="PTHR33642">
    <property type="entry name" value="COX1/OXI3 INTRON 1 PROTEIN-RELATED"/>
    <property type="match status" value="1"/>
</dbReference>
<dbReference type="Pfam" id="PF21368">
    <property type="entry name" value="AI2M-like_HNH"/>
    <property type="match status" value="1"/>
</dbReference>
<dbReference type="PANTHER" id="PTHR33642:SF4">
    <property type="entry name" value="COX1_OXI3 INTRON 1 PROTEIN-RELATED"/>
    <property type="match status" value="1"/>
</dbReference>
<geneLocation type="mitochondrion" evidence="2"/>
<dbReference type="Pfam" id="PF00078">
    <property type="entry name" value="RVT_1"/>
    <property type="match status" value="2"/>
</dbReference>
<accession>A0A7R6NFI1</accession>
<proteinExistence type="predicted"/>
<gene>
    <name evidence="2" type="primary">orf601</name>
</gene>
<reference evidence="2" key="1">
    <citation type="submission" date="2018-02" db="EMBL/GenBank/DDBJ databases">
        <title>The complete mitochondrial genome sequence of the green macroalga Ulva flexuosa (Ufle2).</title>
        <authorList>
            <person name="Liu F."/>
            <person name="Melton J.T. III."/>
        </authorList>
    </citation>
    <scope>NUCLEOTIDE SEQUENCE</scope>
    <source>
        <strain evidence="2">Ufle2</strain>
    </source>
</reference>
<dbReference type="EMBL" id="MH013470">
    <property type="protein sequence ID" value="AZP40192.1"/>
    <property type="molecule type" value="Genomic_DNA"/>
</dbReference>
<dbReference type="GO" id="GO:0003964">
    <property type="term" value="F:RNA-directed DNA polymerase activity"/>
    <property type="evidence" value="ECO:0007669"/>
    <property type="project" value="TreeGrafter"/>
</dbReference>
<protein>
    <recommendedName>
        <fullName evidence="1">Reverse transcriptase domain-containing protein</fullName>
    </recommendedName>
</protein>
<dbReference type="SMART" id="SM00507">
    <property type="entry name" value="HNHc"/>
    <property type="match status" value="1"/>
</dbReference>
<dbReference type="PROSITE" id="PS50878">
    <property type="entry name" value="RT_POL"/>
    <property type="match status" value="1"/>
</dbReference>
<dbReference type="GO" id="GO:0090615">
    <property type="term" value="P:mitochondrial mRNA processing"/>
    <property type="evidence" value="ECO:0007669"/>
    <property type="project" value="TreeGrafter"/>
</dbReference>
<name>A0A7R6NFI1_9CHLO</name>
<organism evidence="2">
    <name type="scientific">Ulva flexuosa</name>
    <dbReference type="NCBI Taxonomy" id="83791"/>
    <lineage>
        <taxon>Eukaryota</taxon>
        <taxon>Viridiplantae</taxon>
        <taxon>Chlorophyta</taxon>
        <taxon>core chlorophytes</taxon>
        <taxon>Ulvophyceae</taxon>
        <taxon>OUU clade</taxon>
        <taxon>Ulvales</taxon>
        <taxon>Ulvaceae</taxon>
        <taxon>Ulva</taxon>
    </lineage>
</organism>
<feature type="domain" description="Reverse transcriptase" evidence="1">
    <location>
        <begin position="45"/>
        <end position="335"/>
    </location>
</feature>
<dbReference type="InterPro" id="IPR043502">
    <property type="entry name" value="DNA/RNA_pol_sf"/>
</dbReference>
<sequence>MIKRIFNIKNLISSYELIKSKPGNMTRGTTYETLDGISLLTFKKLQGRLKAGTFRFPPARRTQIPKPGKSNETRPLTIASPRDKIVQKAIQLVVEPLFEEKFLDCSHGFRPNKGARTAMTYIDSKFQSSRFIIEADFSKAFDSIQHKKLMEILKEKITCSKTLSLINSGLKAGYVEFGKLHENLSVGTPQGSILSPLLCNIYLHKLDLYMEEVKLKYNCGEKRRKNKEYESLSNAARYMRVKGRNTSEPAKYRALVKKLVSTPSMKYDHDYVRIHYVRYADDFIIGVEGSYQTAKLILYEVENWINDELKLKLNPEKTGIVKYSEKPVKFLGYTLKASQPKGAQKPLERLKTAGRTITRRRKFRIRIHMDYPKILSKLLTKGFIKSRTNHEKHDQREYRGTFRGNLVNLDHADILRYYNSVTRGLYNYYDFAGNVRHLAHVCWLLEESCCLTLARKFKLKTMAATYRKFGKGLGCDVTLKNGKRKKVILWSPSDFKKQSIQSGNNPTAEPLKGLDAVWNAKFTKSNLHKACIICGKTDGVEMHHIRSIGDLKKPSSKLDFFSRQMAAINRKQIPLCKDHHTRLHSNAWSESEKSQLKQKGT</sequence>
<dbReference type="GO" id="GO:0005739">
    <property type="term" value="C:mitochondrion"/>
    <property type="evidence" value="ECO:0007669"/>
    <property type="project" value="TreeGrafter"/>
</dbReference>
<dbReference type="SUPFAM" id="SSF56672">
    <property type="entry name" value="DNA/RNA polymerases"/>
    <property type="match status" value="1"/>
</dbReference>
<dbReference type="InterPro" id="IPR003615">
    <property type="entry name" value="HNH_nuc"/>
</dbReference>
<dbReference type="InterPro" id="IPR024937">
    <property type="entry name" value="Domain_X"/>
</dbReference>
<evidence type="ECO:0000259" key="1">
    <source>
        <dbReference type="PROSITE" id="PS50878"/>
    </source>
</evidence>
<evidence type="ECO:0000313" key="2">
    <source>
        <dbReference type="EMBL" id="AZP40192.1"/>
    </source>
</evidence>
<dbReference type="CDD" id="cd01651">
    <property type="entry name" value="RT_G2_intron"/>
    <property type="match status" value="1"/>
</dbReference>